<dbReference type="Proteomes" id="UP000078397">
    <property type="component" value="Unassembled WGS sequence"/>
</dbReference>
<accession>A0A219AQ03</accession>
<keyword evidence="2" id="KW-1185">Reference proteome</keyword>
<name>A0A219AQ03_METCM</name>
<comment type="caution">
    <text evidence="1">The sequence shown here is derived from an EMBL/GenBank/DDBJ whole genome shotgun (WGS) entry which is preliminary data.</text>
</comment>
<protein>
    <submittedName>
        <fullName evidence="1">Uncharacterized protein</fullName>
    </submittedName>
</protein>
<dbReference type="KEGG" id="pchm:VFPPC_18102"/>
<dbReference type="AlphaFoldDB" id="A0A219AQ03"/>
<gene>
    <name evidence="1" type="ORF">VFPPC_18102</name>
</gene>
<organism evidence="1 2">
    <name type="scientific">Pochonia chlamydosporia 170</name>
    <dbReference type="NCBI Taxonomy" id="1380566"/>
    <lineage>
        <taxon>Eukaryota</taxon>
        <taxon>Fungi</taxon>
        <taxon>Dikarya</taxon>
        <taxon>Ascomycota</taxon>
        <taxon>Pezizomycotina</taxon>
        <taxon>Sordariomycetes</taxon>
        <taxon>Hypocreomycetidae</taxon>
        <taxon>Hypocreales</taxon>
        <taxon>Clavicipitaceae</taxon>
        <taxon>Pochonia</taxon>
    </lineage>
</organism>
<evidence type="ECO:0000313" key="2">
    <source>
        <dbReference type="Proteomes" id="UP000078397"/>
    </source>
</evidence>
<proteinExistence type="predicted"/>
<reference evidence="1 2" key="1">
    <citation type="journal article" date="2016" name="PLoS Pathog.">
        <title>Biosynthesis of antibiotic leucinostatins in bio-control fungus Purpureocillium lilacinum and their inhibition on phytophthora revealed by genome mining.</title>
        <authorList>
            <person name="Wang G."/>
            <person name="Liu Z."/>
            <person name="Lin R."/>
            <person name="Li E."/>
            <person name="Mao Z."/>
            <person name="Ling J."/>
            <person name="Yang Y."/>
            <person name="Yin W.B."/>
            <person name="Xie B."/>
        </authorList>
    </citation>
    <scope>NUCLEOTIDE SEQUENCE [LARGE SCALE GENOMIC DNA]</scope>
    <source>
        <strain evidence="1">170</strain>
    </source>
</reference>
<dbReference type="RefSeq" id="XP_022285170.1">
    <property type="nucleotide sequence ID" value="XM_022429758.1"/>
</dbReference>
<evidence type="ECO:0000313" key="1">
    <source>
        <dbReference type="EMBL" id="OWT42689.1"/>
    </source>
</evidence>
<sequence>MATKWRKFRSAQGNQGVVSPGFLSHLAPSNSADTVTQPPQSSIEQLPFDPGTTSWWMTDPTIWFWFRSSGRDRTAGSMAPASGKLKPLAPASVFGLCFEYAKQHSRMFVISNHHELTASVPAEDLSAIQAPGLTRPWCGLRALLQHGSLALSIVIAHAMVLGC</sequence>
<dbReference type="GeneID" id="33936968"/>
<dbReference type="EMBL" id="LSBJ02000007">
    <property type="protein sequence ID" value="OWT42689.1"/>
    <property type="molecule type" value="Genomic_DNA"/>
</dbReference>